<feature type="signal peptide" evidence="1">
    <location>
        <begin position="1"/>
        <end position="22"/>
    </location>
</feature>
<proteinExistence type="predicted"/>
<reference evidence="2 3" key="1">
    <citation type="submission" date="2015-11" db="EMBL/GenBank/DDBJ databases">
        <title>Genomic analysis of 38 Legionella species identifies large and diverse effector repertoires.</title>
        <authorList>
            <person name="Burstein D."/>
            <person name="Amaro F."/>
            <person name="Zusman T."/>
            <person name="Lifshitz Z."/>
            <person name="Cohen O."/>
            <person name="Gilbert J.A."/>
            <person name="Pupko T."/>
            <person name="Shuman H.A."/>
            <person name="Segal G."/>
        </authorList>
    </citation>
    <scope>NUCLEOTIDE SEQUENCE [LARGE SCALE GENOMIC DNA]</scope>
    <source>
        <strain evidence="2 3">ATCC 43878</strain>
    </source>
</reference>
<dbReference type="Pfam" id="PF12710">
    <property type="entry name" value="HAD"/>
    <property type="match status" value="1"/>
</dbReference>
<dbReference type="Gene3D" id="3.40.50.1000">
    <property type="entry name" value="HAD superfamily/HAD-like"/>
    <property type="match status" value="1"/>
</dbReference>
<dbReference type="OrthoDB" id="9799365at2"/>
<evidence type="ECO:0000313" key="2">
    <source>
        <dbReference type="EMBL" id="KTC87045.1"/>
    </source>
</evidence>
<keyword evidence="3" id="KW-1185">Reference proteome</keyword>
<dbReference type="EMBL" id="LNXV01000003">
    <property type="protein sequence ID" value="KTC87045.1"/>
    <property type="molecule type" value="Genomic_DNA"/>
</dbReference>
<accession>A0A0W0SVV5</accession>
<dbReference type="Proteomes" id="UP000054742">
    <property type="component" value="Unassembled WGS sequence"/>
</dbReference>
<comment type="caution">
    <text evidence="2">The sequence shown here is derived from an EMBL/GenBank/DDBJ whole genome shotgun (WGS) entry which is preliminary data.</text>
</comment>
<dbReference type="CDD" id="cd01427">
    <property type="entry name" value="HAD_like"/>
    <property type="match status" value="1"/>
</dbReference>
<dbReference type="PATRIC" id="fig|29422.6.peg.287"/>
<dbReference type="AlphaFoldDB" id="A0A0W0SVV5"/>
<keyword evidence="2" id="KW-0378">Hydrolase</keyword>
<feature type="chain" id="PRO_5006912376" evidence="1">
    <location>
        <begin position="23"/>
        <end position="332"/>
    </location>
</feature>
<keyword evidence="1" id="KW-0732">Signal</keyword>
<gene>
    <name evidence="2" type="ORF">Lbru_0274</name>
</gene>
<dbReference type="RefSeq" id="WP_058440381.1">
    <property type="nucleotide sequence ID" value="NZ_CAAAHU010000001.1"/>
</dbReference>
<dbReference type="InterPro" id="IPR023214">
    <property type="entry name" value="HAD_sf"/>
</dbReference>
<dbReference type="InterPro" id="IPR036412">
    <property type="entry name" value="HAD-like_sf"/>
</dbReference>
<evidence type="ECO:0000256" key="1">
    <source>
        <dbReference type="SAM" id="SignalP"/>
    </source>
</evidence>
<evidence type="ECO:0000313" key="3">
    <source>
        <dbReference type="Proteomes" id="UP000054742"/>
    </source>
</evidence>
<dbReference type="SUPFAM" id="SSF56784">
    <property type="entry name" value="HAD-like"/>
    <property type="match status" value="1"/>
</dbReference>
<protein>
    <submittedName>
        <fullName evidence="2">Haloacid dehalogenase-like hydrolase</fullName>
    </submittedName>
</protein>
<dbReference type="GO" id="GO:0016787">
    <property type="term" value="F:hydrolase activity"/>
    <property type="evidence" value="ECO:0007669"/>
    <property type="project" value="UniProtKB-KW"/>
</dbReference>
<dbReference type="STRING" id="29422.Lbru_0274"/>
<name>A0A0W0SVV5_9GAMM</name>
<organism evidence="2 3">
    <name type="scientific">Legionella brunensis</name>
    <dbReference type="NCBI Taxonomy" id="29422"/>
    <lineage>
        <taxon>Bacteria</taxon>
        <taxon>Pseudomonadati</taxon>
        <taxon>Pseudomonadota</taxon>
        <taxon>Gammaproteobacteria</taxon>
        <taxon>Legionellales</taxon>
        <taxon>Legionellaceae</taxon>
        <taxon>Legionella</taxon>
    </lineage>
</organism>
<sequence length="332" mass="38102">MNLNKKILASLSLLFISILSHAATVDPLPSWNNGDAKRSIIQFVQAVTDKSTPSYVAPERRIAALDNDGTLRVEKPVYTQIIFAIDRIKALAPKHPEWKNQRLFRAILNDDKQTLEHLSLEDIKKILLAAHTNMSIVDYHKLANEWFETAQDSRYHHSYKETIYQPMLEVINYLHDNDFQVYIVTGGGQEFLRTYATGSYNIDLDHVIGTVSEAKYEYINDKPALIKLSRLLFLNNGVVKPEAINYFIGRKPIIAFGNSVGDKQMLEWTQSEDGPHLMLLIHHDDETREYAYGPESNVGTFSDALKKQALQNHWKIVSMKNDWKIIFPFDLK</sequence>